<evidence type="ECO:0000313" key="2">
    <source>
        <dbReference type="Proteomes" id="UP001054837"/>
    </source>
</evidence>
<dbReference type="EMBL" id="BPLQ01006086">
    <property type="protein sequence ID" value="GIY19991.1"/>
    <property type="molecule type" value="Genomic_DNA"/>
</dbReference>
<keyword evidence="2" id="KW-1185">Reference proteome</keyword>
<accession>A0AAV4RI22</accession>
<dbReference type="AlphaFoldDB" id="A0AAV4RI22"/>
<reference evidence="1 2" key="1">
    <citation type="submission" date="2021-06" db="EMBL/GenBank/DDBJ databases">
        <title>Caerostris darwini draft genome.</title>
        <authorList>
            <person name="Kono N."/>
            <person name="Arakawa K."/>
        </authorList>
    </citation>
    <scope>NUCLEOTIDE SEQUENCE [LARGE SCALE GENOMIC DNA]</scope>
</reference>
<protein>
    <submittedName>
        <fullName evidence="1">Uncharacterized protein</fullName>
    </submittedName>
</protein>
<dbReference type="Proteomes" id="UP001054837">
    <property type="component" value="Unassembled WGS sequence"/>
</dbReference>
<proteinExistence type="predicted"/>
<sequence length="96" mass="11541">MADQRETRSNYGCMLERFAGQVSCIKFRLTCFSLDPHPKSHTEYTCTQKMERFKEHYCTEYISRSDKTEIVPKGKKKMAPFYEHTWNERRSQQSNF</sequence>
<gene>
    <name evidence="1" type="ORF">CDAR_267981</name>
</gene>
<comment type="caution">
    <text evidence="1">The sequence shown here is derived from an EMBL/GenBank/DDBJ whole genome shotgun (WGS) entry which is preliminary data.</text>
</comment>
<evidence type="ECO:0000313" key="1">
    <source>
        <dbReference type="EMBL" id="GIY19991.1"/>
    </source>
</evidence>
<name>A0AAV4RI22_9ARAC</name>
<organism evidence="1 2">
    <name type="scientific">Caerostris darwini</name>
    <dbReference type="NCBI Taxonomy" id="1538125"/>
    <lineage>
        <taxon>Eukaryota</taxon>
        <taxon>Metazoa</taxon>
        <taxon>Ecdysozoa</taxon>
        <taxon>Arthropoda</taxon>
        <taxon>Chelicerata</taxon>
        <taxon>Arachnida</taxon>
        <taxon>Araneae</taxon>
        <taxon>Araneomorphae</taxon>
        <taxon>Entelegynae</taxon>
        <taxon>Araneoidea</taxon>
        <taxon>Araneidae</taxon>
        <taxon>Caerostris</taxon>
    </lineage>
</organism>